<comment type="caution">
    <text evidence="1">The sequence shown here is derived from an EMBL/GenBank/DDBJ whole genome shotgun (WGS) entry which is preliminary data.</text>
</comment>
<accession>A0AC61QKH6</accession>
<reference evidence="1" key="1">
    <citation type="submission" date="2019-03" db="EMBL/GenBank/DDBJ databases">
        <title>Candidatus Syntrophosphaera thermopropionivorans: a novel player in syntrophic propionate oxidation during anaerobic digestion.</title>
        <authorList>
            <person name="Dyksma S."/>
        </authorList>
    </citation>
    <scope>NUCLEOTIDE SEQUENCE</scope>
    <source>
        <strain evidence="1">W5</strain>
    </source>
</reference>
<organism evidence="1 2">
    <name type="scientific">Candidatus Syntrophosphaera thermopropionivorans</name>
    <dbReference type="NCBI Taxonomy" id="2593015"/>
    <lineage>
        <taxon>Bacteria</taxon>
        <taxon>Pseudomonadati</taxon>
        <taxon>Candidatus Cloacimonadota</taxon>
        <taxon>Candidatus Cloacimonadia</taxon>
        <taxon>Candidatus Cloacimonadales</taxon>
        <taxon>Candidatus Cloacimonadaceae</taxon>
        <taxon>Candidatus Syntrophosphaera</taxon>
    </lineage>
</organism>
<keyword evidence="1" id="KW-0436">Ligase</keyword>
<dbReference type="Proteomes" id="UP000294588">
    <property type="component" value="Unassembled WGS sequence"/>
</dbReference>
<gene>
    <name evidence="1" type="ORF">E0946_01810</name>
</gene>
<sequence>MQFYNQLKRQKEEFTPINPGEVKMYACGPTVYNYFHIGNARAFITFDVLRRYLEFRGYKVIYVQNITDIDDKIIIGAQEEGIPFNEFTVKYIQAFQEDCAALGINPPSYQPRATEVIPDIIDAIQLQIQKGFAYEIEGDVYFDTTALPEYGMLSGKKMEDLIPGARVEENTLKKHPTDFALWKRSKPGEPFWESPWGKGRPGWHTECVVMSRKYLGETFDIHGGGIDLLFPHHENELAQALAMSGKPLANYWLYNGFLNIEGEKMSKSLNNFFTTRDILRQYSAEAIRFFFLSKHYHSPIDFNKEIIEESERAVNNFYSALKSVDYLNIEAQPDGSCADQEQAFIQAMDDDMNTAKAVAVLFELTHQCKNISLTRSEREQAALMLVKLGKVLGFFQNLSQRLKETLPDLSQELIQLLINYREQARKEKNWVLADKIRNDLNSLGIEIKDTPEGCIWTLKS</sequence>
<dbReference type="EC" id="6.1.1.16" evidence="1"/>
<name>A0AC61QKH6_9BACT</name>
<keyword evidence="2" id="KW-1185">Reference proteome</keyword>
<evidence type="ECO:0000313" key="2">
    <source>
        <dbReference type="Proteomes" id="UP000294588"/>
    </source>
</evidence>
<evidence type="ECO:0000313" key="1">
    <source>
        <dbReference type="EMBL" id="TDF74186.1"/>
    </source>
</evidence>
<dbReference type="EMBL" id="SMOG01000002">
    <property type="protein sequence ID" value="TDF74186.1"/>
    <property type="molecule type" value="Genomic_DNA"/>
</dbReference>
<proteinExistence type="predicted"/>
<protein>
    <submittedName>
        <fullName evidence="1">Cysteine--tRNA ligase</fullName>
        <ecNumber evidence="1">6.1.1.16</ecNumber>
    </submittedName>
</protein>